<comment type="similarity">
    <text evidence="1">Belongs to the FlgM family.</text>
</comment>
<keyword evidence="11" id="KW-0966">Cell projection</keyword>
<keyword evidence="6" id="KW-0804">Transcription</keyword>
<dbReference type="InterPro" id="IPR035890">
    <property type="entry name" value="Anti-sigma-28_factor_FlgM_sf"/>
</dbReference>
<evidence type="ECO:0000256" key="2">
    <source>
        <dbReference type="ARBA" id="ARBA00017823"/>
    </source>
</evidence>
<comment type="function">
    <text evidence="7">Responsible for the coupling of flagellin expression to flagellar assembly by preventing expression of the flagellin genes when a component of the middle class of proteins is defective. It negatively regulates flagellar genes by inhibiting the activity of FliA by directly binding to FliA.</text>
</comment>
<dbReference type="Proteomes" id="UP000515733">
    <property type="component" value="Chromosome"/>
</dbReference>
<evidence type="ECO:0000259" key="10">
    <source>
        <dbReference type="Pfam" id="PF04316"/>
    </source>
</evidence>
<evidence type="ECO:0000256" key="9">
    <source>
        <dbReference type="SAM" id="MobiDB-lite"/>
    </source>
</evidence>
<feature type="domain" description="Anti-sigma-28 factor FlgM C-terminal" evidence="10">
    <location>
        <begin position="37"/>
        <end position="90"/>
    </location>
</feature>
<gene>
    <name evidence="11" type="ORF">DENOEST_3390</name>
</gene>
<evidence type="ECO:0000256" key="4">
    <source>
        <dbReference type="ARBA" id="ARBA00022795"/>
    </source>
</evidence>
<evidence type="ECO:0000256" key="8">
    <source>
        <dbReference type="ARBA" id="ARBA00030117"/>
    </source>
</evidence>
<evidence type="ECO:0000256" key="7">
    <source>
        <dbReference type="ARBA" id="ARBA00024739"/>
    </source>
</evidence>
<dbReference type="GO" id="GO:0045892">
    <property type="term" value="P:negative regulation of DNA-templated transcription"/>
    <property type="evidence" value="ECO:0007669"/>
    <property type="project" value="InterPro"/>
</dbReference>
<sequence length="102" mass="10704">MKVDNPVSSIGRPSAGPKVSVRSTPTPPRQIPESGSQVQISSLSSQLHGTEALAGGATVVDFKRVAEIKQAIAEGRFKVDPEKIADGLLDSVRQMLHGRSGS</sequence>
<dbReference type="AlphaFoldDB" id="A0A6S6XX24"/>
<feature type="region of interest" description="Disordered" evidence="9">
    <location>
        <begin position="1"/>
        <end position="36"/>
    </location>
</feature>
<evidence type="ECO:0000256" key="6">
    <source>
        <dbReference type="ARBA" id="ARBA00023163"/>
    </source>
</evidence>
<dbReference type="GO" id="GO:0044781">
    <property type="term" value="P:bacterial-type flagellum organization"/>
    <property type="evidence" value="ECO:0007669"/>
    <property type="project" value="UniProtKB-KW"/>
</dbReference>
<dbReference type="InterPro" id="IPR031316">
    <property type="entry name" value="FlgM_C"/>
</dbReference>
<keyword evidence="11" id="KW-0969">Cilium</keyword>
<evidence type="ECO:0000313" key="12">
    <source>
        <dbReference type="Proteomes" id="UP000515733"/>
    </source>
</evidence>
<name>A0A6S6XX24_9PROT</name>
<dbReference type="InterPro" id="IPR007412">
    <property type="entry name" value="FlgM"/>
</dbReference>
<dbReference type="RefSeq" id="WP_232096526.1">
    <property type="nucleotide sequence ID" value="NZ_LR778301.1"/>
</dbReference>
<evidence type="ECO:0000313" key="11">
    <source>
        <dbReference type="EMBL" id="CAB1370544.1"/>
    </source>
</evidence>
<accession>A0A6S6XX24</accession>
<keyword evidence="4" id="KW-1005">Bacterial flagellum biogenesis</keyword>
<dbReference type="EMBL" id="LR778301">
    <property type="protein sequence ID" value="CAB1370544.1"/>
    <property type="molecule type" value="Genomic_DNA"/>
</dbReference>
<reference evidence="11 12" key="1">
    <citation type="submission" date="2020-03" db="EMBL/GenBank/DDBJ databases">
        <authorList>
            <consortium name="Genoscope - CEA"/>
            <person name="William W."/>
        </authorList>
    </citation>
    <scope>NUCLEOTIDE SEQUENCE [LARGE SCALE GENOMIC DNA]</scope>
    <source>
        <strain evidence="12">DSM 16959</strain>
    </source>
</reference>
<dbReference type="SUPFAM" id="SSF101498">
    <property type="entry name" value="Anti-sigma factor FlgM"/>
    <property type="match status" value="1"/>
</dbReference>
<keyword evidence="5" id="KW-0805">Transcription regulation</keyword>
<evidence type="ECO:0000256" key="1">
    <source>
        <dbReference type="ARBA" id="ARBA00005322"/>
    </source>
</evidence>
<protein>
    <recommendedName>
        <fullName evidence="2">Negative regulator of flagellin synthesis</fullName>
    </recommendedName>
    <alternativeName>
        <fullName evidence="8">Anti-sigma-28 factor</fullName>
    </alternativeName>
</protein>
<keyword evidence="12" id="KW-1185">Reference proteome</keyword>
<proteinExistence type="inferred from homology"/>
<evidence type="ECO:0000256" key="3">
    <source>
        <dbReference type="ARBA" id="ARBA00022491"/>
    </source>
</evidence>
<dbReference type="NCBIfam" id="TIGR03824">
    <property type="entry name" value="FlgM_jcvi"/>
    <property type="match status" value="1"/>
</dbReference>
<keyword evidence="3" id="KW-0678">Repressor</keyword>
<dbReference type="KEGG" id="doe:DENOEST_3390"/>
<evidence type="ECO:0000256" key="5">
    <source>
        <dbReference type="ARBA" id="ARBA00023015"/>
    </source>
</evidence>
<keyword evidence="11" id="KW-0282">Flagellum</keyword>
<dbReference type="Pfam" id="PF04316">
    <property type="entry name" value="FlgM"/>
    <property type="match status" value="1"/>
</dbReference>
<organism evidence="11 12">
    <name type="scientific">Denitratisoma oestradiolicum</name>
    <dbReference type="NCBI Taxonomy" id="311182"/>
    <lineage>
        <taxon>Bacteria</taxon>
        <taxon>Pseudomonadati</taxon>
        <taxon>Pseudomonadota</taxon>
        <taxon>Betaproteobacteria</taxon>
        <taxon>Nitrosomonadales</taxon>
        <taxon>Sterolibacteriaceae</taxon>
        <taxon>Denitratisoma</taxon>
    </lineage>
</organism>